<dbReference type="PANTHER" id="PTHR32552">
    <property type="entry name" value="FERRICHROME IRON RECEPTOR-RELATED"/>
    <property type="match status" value="1"/>
</dbReference>
<evidence type="ECO:0000259" key="2">
    <source>
        <dbReference type="Pfam" id="PF07715"/>
    </source>
</evidence>
<gene>
    <name evidence="3" type="ORF">MO867_10085</name>
</gene>
<feature type="domain" description="TonB-dependent receptor plug" evidence="2">
    <location>
        <begin position="8"/>
        <end position="67"/>
    </location>
</feature>
<keyword evidence="4" id="KW-1185">Reference proteome</keyword>
<protein>
    <recommendedName>
        <fullName evidence="2">TonB-dependent receptor plug domain-containing protein</fullName>
    </recommendedName>
</protein>
<dbReference type="InterPro" id="IPR039426">
    <property type="entry name" value="TonB-dep_rcpt-like"/>
</dbReference>
<dbReference type="InterPro" id="IPR012910">
    <property type="entry name" value="Plug_dom"/>
</dbReference>
<dbReference type="Proteomes" id="UP001139028">
    <property type="component" value="Unassembled WGS sequence"/>
</dbReference>
<comment type="subcellular location">
    <subcellularLocation>
        <location evidence="1">Cell outer membrane</location>
        <topology evidence="1">Multi-pass membrane protein</topology>
    </subcellularLocation>
</comment>
<dbReference type="InterPro" id="IPR037066">
    <property type="entry name" value="Plug_dom_sf"/>
</dbReference>
<keyword evidence="1" id="KW-0812">Transmembrane</keyword>
<dbReference type="GO" id="GO:0009279">
    <property type="term" value="C:cell outer membrane"/>
    <property type="evidence" value="ECO:0007669"/>
    <property type="project" value="UniProtKB-SubCell"/>
</dbReference>
<name>A0A9X2ES18_9GAMM</name>
<dbReference type="AlphaFoldDB" id="A0A9X2ES18"/>
<dbReference type="SUPFAM" id="SSF56935">
    <property type="entry name" value="Porins"/>
    <property type="match status" value="1"/>
</dbReference>
<keyword evidence="1" id="KW-0998">Cell outer membrane</keyword>
<accession>A0A9X2ES18</accession>
<evidence type="ECO:0000313" key="4">
    <source>
        <dbReference type="Proteomes" id="UP001139028"/>
    </source>
</evidence>
<dbReference type="Gene3D" id="2.170.130.10">
    <property type="entry name" value="TonB-dependent receptor, plug domain"/>
    <property type="match status" value="1"/>
</dbReference>
<dbReference type="PANTHER" id="PTHR32552:SF74">
    <property type="entry name" value="HYDROXAMATE SIDEROPHORE RECEPTOR FHUE"/>
    <property type="match status" value="1"/>
</dbReference>
<comment type="caution">
    <text evidence="3">The sequence shown here is derived from an EMBL/GenBank/DDBJ whole genome shotgun (WGS) entry which is preliminary data.</text>
</comment>
<keyword evidence="1" id="KW-0472">Membrane</keyword>
<sequence length="85" mass="9261">MTVEAENVETDRTYYTARGFDIVNFQYDGIGVPFSSDLSQGHQDTAIFEQVEVVKGAAALTTGLANPSATVNFIRKRRAGKLYAA</sequence>
<keyword evidence="1" id="KW-0813">Transport</keyword>
<dbReference type="GO" id="GO:0015344">
    <property type="term" value="F:siderophore uptake transmembrane transporter activity"/>
    <property type="evidence" value="ECO:0007669"/>
    <property type="project" value="TreeGrafter"/>
</dbReference>
<organism evidence="3 4">
    <name type="scientific">Microbulbifer okhotskensis</name>
    <dbReference type="NCBI Taxonomy" id="2926617"/>
    <lineage>
        <taxon>Bacteria</taxon>
        <taxon>Pseudomonadati</taxon>
        <taxon>Pseudomonadota</taxon>
        <taxon>Gammaproteobacteria</taxon>
        <taxon>Cellvibrionales</taxon>
        <taxon>Microbulbiferaceae</taxon>
        <taxon>Microbulbifer</taxon>
    </lineage>
</organism>
<keyword evidence="1" id="KW-1134">Transmembrane beta strand</keyword>
<proteinExistence type="inferred from homology"/>
<evidence type="ECO:0000313" key="3">
    <source>
        <dbReference type="EMBL" id="MCO1334688.1"/>
    </source>
</evidence>
<evidence type="ECO:0000256" key="1">
    <source>
        <dbReference type="PROSITE-ProRule" id="PRU01360"/>
    </source>
</evidence>
<dbReference type="Pfam" id="PF07715">
    <property type="entry name" value="Plug"/>
    <property type="match status" value="1"/>
</dbReference>
<comment type="similarity">
    <text evidence="1">Belongs to the TonB-dependent receptor family.</text>
</comment>
<reference evidence="3" key="1">
    <citation type="journal article" date="2022" name="Arch. Microbiol.">
        <title>Microbulbifer okhotskensis sp. nov., isolated from a deep bottom sediment of the Okhotsk Sea.</title>
        <authorList>
            <person name="Romanenko L."/>
            <person name="Kurilenko V."/>
            <person name="Otstavnykh N."/>
            <person name="Velansky P."/>
            <person name="Isaeva M."/>
            <person name="Mikhailov V."/>
        </authorList>
    </citation>
    <scope>NUCLEOTIDE SEQUENCE</scope>
    <source>
        <strain evidence="3">OS29</strain>
    </source>
</reference>
<dbReference type="EMBL" id="JALBWM010000035">
    <property type="protein sequence ID" value="MCO1334688.1"/>
    <property type="molecule type" value="Genomic_DNA"/>
</dbReference>
<dbReference type="RefSeq" id="WP_252466289.1">
    <property type="nucleotide sequence ID" value="NZ_JALBWM010000035.1"/>
</dbReference>
<dbReference type="PROSITE" id="PS52016">
    <property type="entry name" value="TONB_DEPENDENT_REC_3"/>
    <property type="match status" value="1"/>
</dbReference>